<feature type="transmembrane region" description="Helical" evidence="7">
    <location>
        <begin position="145"/>
        <end position="166"/>
    </location>
</feature>
<gene>
    <name evidence="9" type="ORF">METZ01_LOCUS95587</name>
</gene>
<feature type="transmembrane region" description="Helical" evidence="7">
    <location>
        <begin position="9"/>
        <end position="29"/>
    </location>
</feature>
<dbReference type="AlphaFoldDB" id="A0A381VT50"/>
<name>A0A381VT50_9ZZZZ</name>
<feature type="transmembrane region" description="Helical" evidence="7">
    <location>
        <begin position="186"/>
        <end position="204"/>
    </location>
</feature>
<evidence type="ECO:0000256" key="1">
    <source>
        <dbReference type="ARBA" id="ARBA00004651"/>
    </source>
</evidence>
<sequence length="319" mass="35414">MARFLLRRLFSILISIIGATLVIFTLTRFGPDPVDLYLGDSQAEVTEEFIQMIRAELGVDKSLPEQYARWVWSILRLDMGQSIGTLRPVSEIIKIHIGTTLILAAGAWIFAISVGISIGVLSAVKRATFWDYIGRSFALFGQATPQFWSGVMAILIFAVILGWFPAGTLGNREGFILEWSNLKHWILPWIVLGWPASAGIMRLTRSSMLEILDSEYIKLARAKGVAPQKIIWKHGLRNALIPPLTSALILLADYLNGALVVEIIFSLPGIGTVALNQAVYDNDWPLLAGTVLCFIGIYVTFAFLADILYAFIDPRIRYG</sequence>
<organism evidence="9">
    <name type="scientific">marine metagenome</name>
    <dbReference type="NCBI Taxonomy" id="408172"/>
    <lineage>
        <taxon>unclassified sequences</taxon>
        <taxon>metagenomes</taxon>
        <taxon>ecological metagenomes</taxon>
    </lineage>
</organism>
<dbReference type="GO" id="GO:0055085">
    <property type="term" value="P:transmembrane transport"/>
    <property type="evidence" value="ECO:0007669"/>
    <property type="project" value="InterPro"/>
</dbReference>
<feature type="transmembrane region" description="Helical" evidence="7">
    <location>
        <begin position="95"/>
        <end position="124"/>
    </location>
</feature>
<keyword evidence="3" id="KW-1003">Cell membrane</keyword>
<evidence type="ECO:0000313" key="9">
    <source>
        <dbReference type="EMBL" id="SVA42733.1"/>
    </source>
</evidence>
<dbReference type="InterPro" id="IPR000515">
    <property type="entry name" value="MetI-like"/>
</dbReference>
<keyword evidence="6 7" id="KW-0472">Membrane</keyword>
<reference evidence="9" key="1">
    <citation type="submission" date="2018-05" db="EMBL/GenBank/DDBJ databases">
        <authorList>
            <person name="Lanie J.A."/>
            <person name="Ng W.-L."/>
            <person name="Kazmierczak K.M."/>
            <person name="Andrzejewski T.M."/>
            <person name="Davidsen T.M."/>
            <person name="Wayne K.J."/>
            <person name="Tettelin H."/>
            <person name="Glass J.I."/>
            <person name="Rusch D."/>
            <person name="Podicherti R."/>
            <person name="Tsui H.-C.T."/>
            <person name="Winkler M.E."/>
        </authorList>
    </citation>
    <scope>NUCLEOTIDE SEQUENCE</scope>
</reference>
<dbReference type="Gene3D" id="1.10.3720.10">
    <property type="entry name" value="MetI-like"/>
    <property type="match status" value="1"/>
</dbReference>
<dbReference type="PANTHER" id="PTHR43163:SF6">
    <property type="entry name" value="DIPEPTIDE TRANSPORT SYSTEM PERMEASE PROTEIN DPPB-RELATED"/>
    <property type="match status" value="1"/>
</dbReference>
<dbReference type="Pfam" id="PF00528">
    <property type="entry name" value="BPD_transp_1"/>
    <property type="match status" value="1"/>
</dbReference>
<keyword evidence="4 7" id="KW-0812">Transmembrane</keyword>
<dbReference type="GO" id="GO:0005886">
    <property type="term" value="C:plasma membrane"/>
    <property type="evidence" value="ECO:0007669"/>
    <property type="project" value="UniProtKB-SubCell"/>
</dbReference>
<dbReference type="EMBL" id="UINC01009533">
    <property type="protein sequence ID" value="SVA42733.1"/>
    <property type="molecule type" value="Genomic_DNA"/>
</dbReference>
<dbReference type="InterPro" id="IPR035906">
    <property type="entry name" value="MetI-like_sf"/>
</dbReference>
<dbReference type="PANTHER" id="PTHR43163">
    <property type="entry name" value="DIPEPTIDE TRANSPORT SYSTEM PERMEASE PROTEIN DPPB-RELATED"/>
    <property type="match status" value="1"/>
</dbReference>
<feature type="transmembrane region" description="Helical" evidence="7">
    <location>
        <begin position="287"/>
        <end position="312"/>
    </location>
</feature>
<protein>
    <recommendedName>
        <fullName evidence="8">ABC transmembrane type-1 domain-containing protein</fullName>
    </recommendedName>
</protein>
<evidence type="ECO:0000256" key="6">
    <source>
        <dbReference type="ARBA" id="ARBA00023136"/>
    </source>
</evidence>
<evidence type="ECO:0000256" key="7">
    <source>
        <dbReference type="SAM" id="Phobius"/>
    </source>
</evidence>
<dbReference type="CDD" id="cd06261">
    <property type="entry name" value="TM_PBP2"/>
    <property type="match status" value="1"/>
</dbReference>
<keyword evidence="5 7" id="KW-1133">Transmembrane helix</keyword>
<dbReference type="PROSITE" id="PS50928">
    <property type="entry name" value="ABC_TM1"/>
    <property type="match status" value="1"/>
</dbReference>
<dbReference type="InterPro" id="IPR045621">
    <property type="entry name" value="BPD_transp_1_N"/>
</dbReference>
<proteinExistence type="predicted"/>
<comment type="subcellular location">
    <subcellularLocation>
        <location evidence="1">Cell membrane</location>
        <topology evidence="1">Multi-pass membrane protein</topology>
    </subcellularLocation>
</comment>
<keyword evidence="2" id="KW-0813">Transport</keyword>
<evidence type="ECO:0000256" key="2">
    <source>
        <dbReference type="ARBA" id="ARBA00022448"/>
    </source>
</evidence>
<feature type="domain" description="ABC transmembrane type-1" evidence="8">
    <location>
        <begin position="97"/>
        <end position="305"/>
    </location>
</feature>
<dbReference type="SUPFAM" id="SSF161098">
    <property type="entry name" value="MetI-like"/>
    <property type="match status" value="1"/>
</dbReference>
<accession>A0A381VT50</accession>
<dbReference type="Pfam" id="PF19300">
    <property type="entry name" value="BPD_transp_1_N"/>
    <property type="match status" value="1"/>
</dbReference>
<evidence type="ECO:0000256" key="4">
    <source>
        <dbReference type="ARBA" id="ARBA00022692"/>
    </source>
</evidence>
<evidence type="ECO:0000256" key="3">
    <source>
        <dbReference type="ARBA" id="ARBA00022475"/>
    </source>
</evidence>
<evidence type="ECO:0000256" key="5">
    <source>
        <dbReference type="ARBA" id="ARBA00022989"/>
    </source>
</evidence>
<evidence type="ECO:0000259" key="8">
    <source>
        <dbReference type="PROSITE" id="PS50928"/>
    </source>
</evidence>